<dbReference type="InterPro" id="IPR007763">
    <property type="entry name" value="NDUFA12"/>
</dbReference>
<dbReference type="Pfam" id="PF05071">
    <property type="entry name" value="NDUFA12"/>
    <property type="match status" value="1"/>
</dbReference>
<dbReference type="GO" id="GO:0006979">
    <property type="term" value="P:response to oxidative stress"/>
    <property type="evidence" value="ECO:0007669"/>
    <property type="project" value="TreeGrafter"/>
</dbReference>
<dbReference type="RefSeq" id="WP_183933493.1">
    <property type="nucleotide sequence ID" value="NZ_JACICF010000001.1"/>
</dbReference>
<organism evidence="2 3">
    <name type="scientific">Sphingomicrobium lutaoense</name>
    <dbReference type="NCBI Taxonomy" id="515949"/>
    <lineage>
        <taxon>Bacteria</taxon>
        <taxon>Pseudomonadati</taxon>
        <taxon>Pseudomonadota</taxon>
        <taxon>Alphaproteobacteria</taxon>
        <taxon>Sphingomonadales</taxon>
        <taxon>Sphingomonadaceae</taxon>
        <taxon>Sphingomicrobium</taxon>
    </lineage>
</organism>
<evidence type="ECO:0000256" key="1">
    <source>
        <dbReference type="SAM" id="MobiDB-lite"/>
    </source>
</evidence>
<feature type="region of interest" description="Disordered" evidence="1">
    <location>
        <begin position="79"/>
        <end position="127"/>
    </location>
</feature>
<dbReference type="GO" id="GO:0045271">
    <property type="term" value="C:respiratory chain complex I"/>
    <property type="evidence" value="ECO:0007669"/>
    <property type="project" value="InterPro"/>
</dbReference>
<comment type="caution">
    <text evidence="2">The sequence shown here is derived from an EMBL/GenBank/DDBJ whole genome shotgun (WGS) entry which is preliminary data.</text>
</comment>
<keyword evidence="3" id="KW-1185">Reference proteome</keyword>
<keyword evidence="2" id="KW-0830">Ubiquinone</keyword>
<dbReference type="PANTHER" id="PTHR12910:SF2">
    <property type="entry name" value="NADH DEHYDROGENASE [UBIQUINONE] 1 ALPHA SUBCOMPLEX SUBUNIT 12"/>
    <property type="match status" value="1"/>
</dbReference>
<evidence type="ECO:0000313" key="2">
    <source>
        <dbReference type="EMBL" id="MBB3764214.1"/>
    </source>
</evidence>
<dbReference type="NCBIfam" id="NF006040">
    <property type="entry name" value="PRK08183.1"/>
    <property type="match status" value="1"/>
</dbReference>
<sequence>MGMFANLFTWWNGASLGTTIVTRFRGEQVGRDDAGNIYYRHRDNEDRRWVIYNGSNDSSRVPPAWNAWLRGTIDDVPEKVMPPRRPFQKDPRPNLTGTPDAYRPRGSLLNTGERAAATGDYEAWKPE</sequence>
<name>A0A839Z677_9SPHN</name>
<dbReference type="EMBL" id="JACICF010000001">
    <property type="protein sequence ID" value="MBB3764214.1"/>
    <property type="molecule type" value="Genomic_DNA"/>
</dbReference>
<dbReference type="PANTHER" id="PTHR12910">
    <property type="entry name" value="NADH-UBIQUINONE OXIDOREDUCTASE SUBUNIT B17.2"/>
    <property type="match status" value="1"/>
</dbReference>
<gene>
    <name evidence="2" type="ORF">FHS50_001237</name>
</gene>
<dbReference type="AlphaFoldDB" id="A0A839Z677"/>
<accession>A0A839Z677</accession>
<reference evidence="2 3" key="1">
    <citation type="submission" date="2020-08" db="EMBL/GenBank/DDBJ databases">
        <title>Genomic Encyclopedia of Type Strains, Phase IV (KMG-IV): sequencing the most valuable type-strain genomes for metagenomic binning, comparative biology and taxonomic classification.</title>
        <authorList>
            <person name="Goeker M."/>
        </authorList>
    </citation>
    <scope>NUCLEOTIDE SEQUENCE [LARGE SCALE GENOMIC DNA]</scope>
    <source>
        <strain evidence="2 3">DSM 24194</strain>
    </source>
</reference>
<evidence type="ECO:0000313" key="3">
    <source>
        <dbReference type="Proteomes" id="UP000578569"/>
    </source>
</evidence>
<dbReference type="Proteomes" id="UP000578569">
    <property type="component" value="Unassembled WGS sequence"/>
</dbReference>
<proteinExistence type="predicted"/>
<protein>
    <submittedName>
        <fullName evidence="2">NADH:ubiquinone oxidoreductase subunit</fullName>
    </submittedName>
</protein>